<dbReference type="RefSeq" id="WP_137612018.1">
    <property type="nucleotide sequence ID" value="NZ_BJDF01000017.1"/>
</dbReference>
<keyword evidence="3" id="KW-1185">Reference proteome</keyword>
<dbReference type="EMBL" id="JBHSSF010000041">
    <property type="protein sequence ID" value="MFC6177707.1"/>
    <property type="molecule type" value="Genomic_DNA"/>
</dbReference>
<accession>A0ABW1RQJ6</accession>
<name>A0ABW1RQJ6_9LACO</name>
<evidence type="ECO:0000313" key="2">
    <source>
        <dbReference type="EMBL" id="MFC6177707.1"/>
    </source>
</evidence>
<dbReference type="SUPFAM" id="SSF53067">
    <property type="entry name" value="Actin-like ATPase domain"/>
    <property type="match status" value="1"/>
</dbReference>
<proteinExistence type="inferred from homology"/>
<dbReference type="InterPro" id="IPR049874">
    <property type="entry name" value="ROK_cs"/>
</dbReference>
<sequence>MKKVISVDIGGTAVKFALISENGEVLKKWNIDTNVTDNGGHLPDDIVDSVKMNTVDTENDEIIGIGIGVPGPISNNGGNVLKAVNLGWNNVPLRQIISAKLNLPVVLLNDANAATLGEMWKGAAQNKSNFVFITLGTGVGGGIVIDGKVINGVHSAGGEIGHIPVESDEHRVCGCGNINCLETFASANGLVKTISKIFEENNIEKNEYTSVDLFEDLEKGNKYAQEALDLTVKRLGLAIAGIINALDVEGVIIGGGLSNAGDALLDPLREQVAKNVFPQIRGNYSLKKAYLGNDAGILGDAYAVFYGDI</sequence>
<dbReference type="InterPro" id="IPR043129">
    <property type="entry name" value="ATPase_NBD"/>
</dbReference>
<evidence type="ECO:0000256" key="1">
    <source>
        <dbReference type="ARBA" id="ARBA00006479"/>
    </source>
</evidence>
<reference evidence="3" key="1">
    <citation type="journal article" date="2019" name="Int. J. Syst. Evol. Microbiol.">
        <title>The Global Catalogue of Microorganisms (GCM) 10K type strain sequencing project: providing services to taxonomists for standard genome sequencing and annotation.</title>
        <authorList>
            <consortium name="The Broad Institute Genomics Platform"/>
            <consortium name="The Broad Institute Genome Sequencing Center for Infectious Disease"/>
            <person name="Wu L."/>
            <person name="Ma J."/>
        </authorList>
    </citation>
    <scope>NUCLEOTIDE SEQUENCE [LARGE SCALE GENOMIC DNA]</scope>
    <source>
        <strain evidence="3">CCM 8927</strain>
    </source>
</reference>
<comment type="similarity">
    <text evidence="1">Belongs to the ROK (NagC/XylR) family.</text>
</comment>
<organism evidence="2 3">
    <name type="scientific">Companilactobacillus huachuanensis</name>
    <dbReference type="NCBI Taxonomy" id="2559914"/>
    <lineage>
        <taxon>Bacteria</taxon>
        <taxon>Bacillati</taxon>
        <taxon>Bacillota</taxon>
        <taxon>Bacilli</taxon>
        <taxon>Lactobacillales</taxon>
        <taxon>Lactobacillaceae</taxon>
        <taxon>Companilactobacillus</taxon>
    </lineage>
</organism>
<dbReference type="Proteomes" id="UP001596288">
    <property type="component" value="Unassembled WGS sequence"/>
</dbReference>
<gene>
    <name evidence="2" type="ORF">ACFQAV_12895</name>
</gene>
<dbReference type="Pfam" id="PF00480">
    <property type="entry name" value="ROK"/>
    <property type="match status" value="1"/>
</dbReference>
<dbReference type="Gene3D" id="3.30.420.40">
    <property type="match status" value="2"/>
</dbReference>
<dbReference type="PANTHER" id="PTHR18964:SF149">
    <property type="entry name" value="BIFUNCTIONAL UDP-N-ACETYLGLUCOSAMINE 2-EPIMERASE_N-ACETYLMANNOSAMINE KINASE"/>
    <property type="match status" value="1"/>
</dbReference>
<protein>
    <submittedName>
        <fullName evidence="2">ROK family protein</fullName>
    </submittedName>
</protein>
<evidence type="ECO:0000313" key="3">
    <source>
        <dbReference type="Proteomes" id="UP001596288"/>
    </source>
</evidence>
<dbReference type="PANTHER" id="PTHR18964">
    <property type="entry name" value="ROK (REPRESSOR, ORF, KINASE) FAMILY"/>
    <property type="match status" value="1"/>
</dbReference>
<dbReference type="InterPro" id="IPR000600">
    <property type="entry name" value="ROK"/>
</dbReference>
<dbReference type="PROSITE" id="PS01125">
    <property type="entry name" value="ROK"/>
    <property type="match status" value="1"/>
</dbReference>
<comment type="caution">
    <text evidence="2">The sequence shown here is derived from an EMBL/GenBank/DDBJ whole genome shotgun (WGS) entry which is preliminary data.</text>
</comment>